<reference evidence="1 2" key="1">
    <citation type="submission" date="2015-11" db="EMBL/GenBank/DDBJ databases">
        <authorList>
            <person name="Lin W."/>
        </authorList>
    </citation>
    <scope>NUCLEOTIDE SEQUENCE [LARGE SCALE GENOMIC DNA]</scope>
    <source>
        <strain evidence="1 2">HCH-1</strain>
    </source>
</reference>
<dbReference type="Proteomes" id="UP000060487">
    <property type="component" value="Unassembled WGS sequence"/>
</dbReference>
<organism evidence="1 2">
    <name type="scientific">Candidatus Magnetominusculus xianensis</name>
    <dbReference type="NCBI Taxonomy" id="1748249"/>
    <lineage>
        <taxon>Bacteria</taxon>
        <taxon>Pseudomonadati</taxon>
        <taxon>Nitrospirota</taxon>
        <taxon>Nitrospiria</taxon>
        <taxon>Nitrospirales</taxon>
        <taxon>Nitrospiraceae</taxon>
        <taxon>Candidatus Magnetominusculus</taxon>
    </lineage>
</organism>
<protein>
    <submittedName>
        <fullName evidence="1">Uncharacterized protein</fullName>
    </submittedName>
</protein>
<keyword evidence="2" id="KW-1185">Reference proteome</keyword>
<comment type="caution">
    <text evidence="1">The sequence shown here is derived from an EMBL/GenBank/DDBJ whole genome shotgun (WGS) entry which is preliminary data.</text>
</comment>
<evidence type="ECO:0000313" key="2">
    <source>
        <dbReference type="Proteomes" id="UP000060487"/>
    </source>
</evidence>
<evidence type="ECO:0000313" key="1">
    <source>
        <dbReference type="EMBL" id="KWT95130.1"/>
    </source>
</evidence>
<gene>
    <name evidence="1" type="ORF">ASN18_0058</name>
</gene>
<accession>A0ABR5SLX9</accession>
<sequence>MPLKIVVFSADTIRGSMIQKALEKWVDVPVSTGGTPSGATYPVAYHSSGQHEPILLKNLLYTTETITRDKPAVVVLDTKGYFQGELDKFRNSCVHLFAQALLFKVLAIGNSESRDSSILKDVVSDWCMDTPFDPVLIASKVKMLLTDTAAGQKRQSESDVLLDNLIGFLNIK</sequence>
<dbReference type="EMBL" id="LNQR01000001">
    <property type="protein sequence ID" value="KWT95130.1"/>
    <property type="molecule type" value="Genomic_DNA"/>
</dbReference>
<proteinExistence type="predicted"/>
<name>A0ABR5SLX9_9BACT</name>